<dbReference type="InterPro" id="IPR054585">
    <property type="entry name" value="NDH2-like_C"/>
</dbReference>
<sequence length="441" mass="48482">MVTPENISGISKAGIFQMDAANSPHIVVVGAGFCGLQLIRDLDGAKVRITLIDQRNHHLFQPLLYQVATTILSTSEIAWPIRNLFRDRAEVTTLLGTVIDVDTARKSVFLENGDEVSYDMLVLATGARHAYFGNDQWEKLAPGLKALEDATTIRRRLLLAFERAEREPDMARRQALLTFSIVGGGPTGVELAGIIAELARRTLWPEFRNIDTRQARVLLLEAGPRILSAFPEDLSAYARRALEKLGVEVRLGIPVKDITQEGVTVGDEFIPCHTTVWAAGVAASPAALWLDAESDRAGRVKVLSNLSVPGHEDIFAIGDTAWVEGDDGRPVPGIAPAAKQQGAYVAKVIRSRVENKTPPLPFRYKHQGNLATIGKGAAVVDMGRIRLKGTIAWWFWGIAHIFFLIGTRSRAAVAWSWLWTYITGQHSARLITQGKPSDEFR</sequence>
<evidence type="ECO:0000256" key="9">
    <source>
        <dbReference type="SAM" id="Phobius"/>
    </source>
</evidence>
<dbReference type="HOGENOM" id="CLU_021377_7_1_5"/>
<dbReference type="Gene3D" id="3.50.50.100">
    <property type="match status" value="1"/>
</dbReference>
<evidence type="ECO:0000313" key="13">
    <source>
        <dbReference type="Proteomes" id="UP000002565"/>
    </source>
</evidence>
<dbReference type="AlphaFoldDB" id="A0A0F6AV21"/>
<gene>
    <name evidence="12" type="ordered locus">BAbS19_II07030</name>
</gene>
<dbReference type="Pfam" id="PF07992">
    <property type="entry name" value="Pyr_redox_2"/>
    <property type="match status" value="1"/>
</dbReference>
<dbReference type="EC" id="1.6.5.9" evidence="2"/>
<evidence type="ECO:0000313" key="12">
    <source>
        <dbReference type="EMBL" id="ACD74198.1"/>
    </source>
</evidence>
<accession>A0A0F6AV21</accession>
<keyword evidence="9" id="KW-1133">Transmembrane helix</keyword>
<dbReference type="PRINTS" id="PR00368">
    <property type="entry name" value="FADPNR"/>
</dbReference>
<dbReference type="Pfam" id="PF22366">
    <property type="entry name" value="NDH2_C"/>
    <property type="match status" value="1"/>
</dbReference>
<evidence type="ECO:0000256" key="2">
    <source>
        <dbReference type="ARBA" id="ARBA00012637"/>
    </source>
</evidence>
<protein>
    <recommendedName>
        <fullName evidence="2">NADH:ubiquinone reductase (non-electrogenic)</fullName>
        <ecNumber evidence="2">1.6.5.9</ecNumber>
    </recommendedName>
</protein>
<feature type="domain" description="FAD/NAD(P)-binding" evidence="10">
    <location>
        <begin position="25"/>
        <end position="342"/>
    </location>
</feature>
<keyword evidence="6" id="KW-0560">Oxidoreductase</keyword>
<dbReference type="PANTHER" id="PTHR43706">
    <property type="entry name" value="NADH DEHYDROGENASE"/>
    <property type="match status" value="1"/>
</dbReference>
<evidence type="ECO:0000256" key="3">
    <source>
        <dbReference type="ARBA" id="ARBA00022630"/>
    </source>
</evidence>
<keyword evidence="4" id="KW-0274">FAD</keyword>
<dbReference type="EMBL" id="CP000888">
    <property type="protein sequence ID" value="ACD74198.1"/>
    <property type="molecule type" value="Genomic_DNA"/>
</dbReference>
<dbReference type="PANTHER" id="PTHR43706:SF47">
    <property type="entry name" value="EXTERNAL NADH-UBIQUINONE OXIDOREDUCTASE 1, MITOCHONDRIAL-RELATED"/>
    <property type="match status" value="1"/>
</dbReference>
<keyword evidence="5" id="KW-0809">Transit peptide</keyword>
<keyword evidence="9" id="KW-0812">Transmembrane</keyword>
<dbReference type="InterPro" id="IPR023753">
    <property type="entry name" value="FAD/NAD-binding_dom"/>
</dbReference>
<dbReference type="PRINTS" id="PR00411">
    <property type="entry name" value="PNDRDTASEI"/>
</dbReference>
<evidence type="ECO:0000256" key="1">
    <source>
        <dbReference type="ARBA" id="ARBA00005272"/>
    </source>
</evidence>
<feature type="transmembrane region" description="Helical" evidence="9">
    <location>
        <begin position="391"/>
        <end position="407"/>
    </location>
</feature>
<keyword evidence="3" id="KW-0285">Flavoprotein</keyword>
<evidence type="ECO:0000256" key="4">
    <source>
        <dbReference type="ARBA" id="ARBA00022827"/>
    </source>
</evidence>
<evidence type="ECO:0000259" key="11">
    <source>
        <dbReference type="Pfam" id="PF22366"/>
    </source>
</evidence>
<dbReference type="InterPro" id="IPR045024">
    <property type="entry name" value="NDH-2"/>
</dbReference>
<dbReference type="GO" id="GO:0050136">
    <property type="term" value="F:NADH dehydrogenase (quinone) (non-electrogenic) activity"/>
    <property type="evidence" value="ECO:0007669"/>
    <property type="project" value="UniProtKB-EC"/>
</dbReference>
<comment type="similarity">
    <text evidence="1">Belongs to the NADH dehydrogenase family.</text>
</comment>
<organism evidence="12 13">
    <name type="scientific">Brucella abortus (strain S19)</name>
    <dbReference type="NCBI Taxonomy" id="430066"/>
    <lineage>
        <taxon>Bacteria</taxon>
        <taxon>Pseudomonadati</taxon>
        <taxon>Pseudomonadota</taxon>
        <taxon>Alphaproteobacteria</taxon>
        <taxon>Hyphomicrobiales</taxon>
        <taxon>Brucellaceae</taxon>
        <taxon>Brucella/Ochrobactrum group</taxon>
        <taxon>Brucella</taxon>
    </lineage>
</organism>
<feature type="domain" description="External alternative NADH-ubiquinone oxidoreductase-like C-terminal" evidence="11">
    <location>
        <begin position="366"/>
        <end position="425"/>
    </location>
</feature>
<name>A0A0F6AV21_BRUA1</name>
<evidence type="ECO:0000259" key="10">
    <source>
        <dbReference type="Pfam" id="PF07992"/>
    </source>
</evidence>
<proteinExistence type="inferred from homology"/>
<keyword evidence="7" id="KW-0520">NAD</keyword>
<dbReference type="InterPro" id="IPR036188">
    <property type="entry name" value="FAD/NAD-bd_sf"/>
</dbReference>
<dbReference type="Proteomes" id="UP000002565">
    <property type="component" value="Chromosome 2"/>
</dbReference>
<dbReference type="SUPFAM" id="SSF51905">
    <property type="entry name" value="FAD/NAD(P)-binding domain"/>
    <property type="match status" value="1"/>
</dbReference>
<comment type="catalytic activity">
    <reaction evidence="8">
        <text>a quinone + NADH + H(+) = a quinol + NAD(+)</text>
        <dbReference type="Rhea" id="RHEA:46160"/>
        <dbReference type="ChEBI" id="CHEBI:15378"/>
        <dbReference type="ChEBI" id="CHEBI:24646"/>
        <dbReference type="ChEBI" id="CHEBI:57540"/>
        <dbReference type="ChEBI" id="CHEBI:57945"/>
        <dbReference type="ChEBI" id="CHEBI:132124"/>
        <dbReference type="EC" id="1.6.5.9"/>
    </reaction>
</comment>
<evidence type="ECO:0000256" key="8">
    <source>
        <dbReference type="ARBA" id="ARBA00047599"/>
    </source>
</evidence>
<reference evidence="12 13" key="1">
    <citation type="journal article" date="2008" name="PLoS ONE">
        <title>Genome sequence of Brucella abortus vaccine strain S19 compared to virulent strains yields candidate virulence genes.</title>
        <authorList>
            <person name="Crasta O.R."/>
            <person name="Folkerts O."/>
            <person name="Fei Z."/>
            <person name="Mane S.P."/>
            <person name="Evans C."/>
            <person name="Martino-Catt S."/>
            <person name="Bricker B."/>
            <person name="Yu G."/>
            <person name="Du L."/>
            <person name="Sobral B.W."/>
        </authorList>
    </citation>
    <scope>NUCLEOTIDE SEQUENCE [LARGE SCALE GENOMIC DNA]</scope>
    <source>
        <strain evidence="12 13">S19</strain>
    </source>
</reference>
<evidence type="ECO:0000256" key="7">
    <source>
        <dbReference type="ARBA" id="ARBA00023027"/>
    </source>
</evidence>
<evidence type="ECO:0000256" key="5">
    <source>
        <dbReference type="ARBA" id="ARBA00022946"/>
    </source>
</evidence>
<dbReference type="KEGG" id="bmc:BAbS19_II07030"/>
<keyword evidence="9" id="KW-0472">Membrane</keyword>
<evidence type="ECO:0000256" key="6">
    <source>
        <dbReference type="ARBA" id="ARBA00023002"/>
    </source>
</evidence>